<keyword evidence="1" id="KW-0704">Schiff base</keyword>
<dbReference type="Pfam" id="PF00923">
    <property type="entry name" value="TAL_FSA"/>
    <property type="match status" value="1"/>
</dbReference>
<dbReference type="PANTHER" id="PTHR10683">
    <property type="entry name" value="TRANSALDOLASE"/>
    <property type="match status" value="1"/>
</dbReference>
<evidence type="ECO:0000313" key="3">
    <source>
        <dbReference type="Proteomes" id="UP000593765"/>
    </source>
</evidence>
<reference evidence="2 3" key="1">
    <citation type="submission" date="2020-10" db="EMBL/GenBank/DDBJ databases">
        <title>Wide distribution of Phycisphaera-like planctomycetes from WD2101 soil group in peatlands and genome analysis of the first cultivated representative.</title>
        <authorList>
            <person name="Dedysh S.N."/>
            <person name="Beletsky A.V."/>
            <person name="Ivanova A."/>
            <person name="Kulichevskaya I.S."/>
            <person name="Suzina N.E."/>
            <person name="Philippov D.A."/>
            <person name="Rakitin A.L."/>
            <person name="Mardanov A.V."/>
            <person name="Ravin N.V."/>
        </authorList>
    </citation>
    <scope>NUCLEOTIDE SEQUENCE [LARGE SCALE GENOMIC DNA]</scope>
    <source>
        <strain evidence="2 3">M1803</strain>
    </source>
</reference>
<dbReference type="GO" id="GO:0005975">
    <property type="term" value="P:carbohydrate metabolic process"/>
    <property type="evidence" value="ECO:0007669"/>
    <property type="project" value="InterPro"/>
</dbReference>
<dbReference type="KEGG" id="hbs:IPV69_10355"/>
<keyword evidence="2" id="KW-0808">Transferase</keyword>
<dbReference type="InterPro" id="IPR013785">
    <property type="entry name" value="Aldolase_TIM"/>
</dbReference>
<keyword evidence="3" id="KW-1185">Reference proteome</keyword>
<dbReference type="AlphaFoldDB" id="A0A7M2X3U0"/>
<dbReference type="InterPro" id="IPR011861">
    <property type="entry name" value="Transald_staph-type"/>
</dbReference>
<evidence type="ECO:0000313" key="2">
    <source>
        <dbReference type="EMBL" id="QOV92393.1"/>
    </source>
</evidence>
<name>A0A7M2X3U0_9BACT</name>
<gene>
    <name evidence="2" type="ORF">IPV69_10355</name>
</gene>
<dbReference type="SUPFAM" id="SSF51569">
    <property type="entry name" value="Aldolase"/>
    <property type="match status" value="1"/>
</dbReference>
<dbReference type="Proteomes" id="UP000593765">
    <property type="component" value="Chromosome"/>
</dbReference>
<dbReference type="InterPro" id="IPR001585">
    <property type="entry name" value="TAL/FSA"/>
</dbReference>
<sequence>MTADATYIPTISALKVKIFADGADKAGMLEMASKRHIAGLTTNPTLMRKAGISDYRAFAKDILSAIKDKPLSFEVFCDDFVEMERQANEIASWGANVHVKIPVTNTAAEPAYALIRRLAKAGVKQNVTALMTLEQVQAVHEALGNGPASYISVFAGRIADTGRDPLPMMTEAVRLMKPTPNQELIWASPRELLNIFQADQIGCHIITVTNDVLKKLELVGKDLGQYSLETVSMFYNDAKAAGYRL</sequence>
<evidence type="ECO:0000256" key="1">
    <source>
        <dbReference type="ARBA" id="ARBA00023270"/>
    </source>
</evidence>
<dbReference type="PANTHER" id="PTHR10683:SF40">
    <property type="entry name" value="FRUCTOSE-6-PHOSPHATE ALDOLASE 1-RELATED"/>
    <property type="match status" value="1"/>
</dbReference>
<dbReference type="NCBIfam" id="TIGR02134">
    <property type="entry name" value="transald_staph"/>
    <property type="match status" value="1"/>
</dbReference>
<proteinExistence type="predicted"/>
<organism evidence="2 3">
    <name type="scientific">Humisphaera borealis</name>
    <dbReference type="NCBI Taxonomy" id="2807512"/>
    <lineage>
        <taxon>Bacteria</taxon>
        <taxon>Pseudomonadati</taxon>
        <taxon>Planctomycetota</taxon>
        <taxon>Phycisphaerae</taxon>
        <taxon>Tepidisphaerales</taxon>
        <taxon>Tepidisphaeraceae</taxon>
        <taxon>Humisphaera</taxon>
    </lineage>
</organism>
<dbReference type="Gene3D" id="3.20.20.70">
    <property type="entry name" value="Aldolase class I"/>
    <property type="match status" value="1"/>
</dbReference>
<protein>
    <submittedName>
        <fullName evidence="2">Transaldolase</fullName>
        <ecNumber evidence="2">2.2.1.2</ecNumber>
    </submittedName>
</protein>
<dbReference type="EMBL" id="CP063458">
    <property type="protein sequence ID" value="QOV92393.1"/>
    <property type="molecule type" value="Genomic_DNA"/>
</dbReference>
<accession>A0A7M2X3U0</accession>
<dbReference type="GO" id="GO:0004801">
    <property type="term" value="F:transaldolase activity"/>
    <property type="evidence" value="ECO:0007669"/>
    <property type="project" value="UniProtKB-EC"/>
</dbReference>
<dbReference type="EC" id="2.2.1.2" evidence="2"/>